<gene>
    <name evidence="3" type="ORF">VTAP4600_A0168</name>
</gene>
<proteinExistence type="predicted"/>
<organism evidence="3 4">
    <name type="scientific">Vibrio tapetis subsp. tapetis</name>
    <dbReference type="NCBI Taxonomy" id="1671868"/>
    <lineage>
        <taxon>Bacteria</taxon>
        <taxon>Pseudomonadati</taxon>
        <taxon>Pseudomonadota</taxon>
        <taxon>Gammaproteobacteria</taxon>
        <taxon>Vibrionales</taxon>
        <taxon>Vibrionaceae</taxon>
        <taxon>Vibrio</taxon>
    </lineage>
</organism>
<accession>A0A2N8Z8B4</accession>
<dbReference type="KEGG" id="vta:A0168"/>
<reference evidence="3 4" key="1">
    <citation type="submission" date="2017-10" db="EMBL/GenBank/DDBJ databases">
        <authorList>
            <person name="Banno H."/>
            <person name="Chua N.-H."/>
        </authorList>
    </citation>
    <scope>NUCLEOTIDE SEQUENCE [LARGE SCALE GENOMIC DNA]</scope>
    <source>
        <strain evidence="3">Vibrio tapetis CECT4600</strain>
    </source>
</reference>
<keyword evidence="2" id="KW-1133">Transmembrane helix</keyword>
<feature type="transmembrane region" description="Helical" evidence="2">
    <location>
        <begin position="146"/>
        <end position="164"/>
    </location>
</feature>
<evidence type="ECO:0000313" key="3">
    <source>
        <dbReference type="EMBL" id="SON48147.1"/>
    </source>
</evidence>
<dbReference type="RefSeq" id="WP_102521069.1">
    <property type="nucleotide sequence ID" value="NZ_LT960611.1"/>
</dbReference>
<dbReference type="EMBL" id="LT960611">
    <property type="protein sequence ID" value="SON48147.1"/>
    <property type="molecule type" value="Genomic_DNA"/>
</dbReference>
<evidence type="ECO:0000256" key="2">
    <source>
        <dbReference type="SAM" id="Phobius"/>
    </source>
</evidence>
<feature type="transmembrane region" description="Helical" evidence="2">
    <location>
        <begin position="113"/>
        <end position="134"/>
    </location>
</feature>
<sequence>MDMIDTLLLYWKQVLGCSVVTALLILFLYKHREELGLWWLGFRHRNFIFGKINSLAKNATTQKGWFHSEHQICQDYKPYYTQNHRSGQYYDDCKNYLDIVGEDGRKPMTTPMVLGLMLVLFLEAWGFSYTMSGFIDLTASENTRHIMAYILAFGFAVGLALVTHSMGAELHRNKLVDSIRSLWKADSQSEKELVAQVGNRVGRIDSPSDLNEKPYIQRLNRLKLGTATKTYRASIITVCAVIVIAASLTYIRGKALESAQTQNVLCNTQNGDSVPTQAIDFNNLYSSDGTPAPTFVSEQNQQAVTTGNNEACEATERGSWATFIVMGILFLLLQAFATWVSMTFGFAGKHSREAYEYTHRFTTRDEFIRHYEFRATNVADYAQKSLTRLQARMAKKLPDITQSSAVIEMIESATERNFYSYLTLEQSHSINRAKEELAQVKEANKIQAELRESTKFSDDEMRKRLMAEFEAKSQADKAVETEEEQRARLLDEMGLKP</sequence>
<feature type="transmembrane region" description="Helical" evidence="2">
    <location>
        <begin position="231"/>
        <end position="251"/>
    </location>
</feature>
<feature type="transmembrane region" description="Helical" evidence="2">
    <location>
        <begin position="323"/>
        <end position="347"/>
    </location>
</feature>
<dbReference type="Proteomes" id="UP000235828">
    <property type="component" value="Chromosome A"/>
</dbReference>
<evidence type="ECO:0000313" key="4">
    <source>
        <dbReference type="Proteomes" id="UP000235828"/>
    </source>
</evidence>
<keyword evidence="2" id="KW-0472">Membrane</keyword>
<dbReference type="OrthoDB" id="5366203at2"/>
<evidence type="ECO:0000256" key="1">
    <source>
        <dbReference type="SAM" id="MobiDB-lite"/>
    </source>
</evidence>
<protein>
    <submittedName>
        <fullName evidence="3">Uncharacterized protein</fullName>
    </submittedName>
</protein>
<keyword evidence="4" id="KW-1185">Reference proteome</keyword>
<dbReference type="AlphaFoldDB" id="A0A2N8Z8B4"/>
<name>A0A2N8Z8B4_9VIBR</name>
<feature type="region of interest" description="Disordered" evidence="1">
    <location>
        <begin position="472"/>
        <end position="497"/>
    </location>
</feature>
<keyword evidence="2" id="KW-0812">Transmembrane</keyword>
<feature type="transmembrane region" description="Helical" evidence="2">
    <location>
        <begin position="6"/>
        <end position="29"/>
    </location>
</feature>